<feature type="region of interest" description="Disordered" evidence="5">
    <location>
        <begin position="1205"/>
        <end position="1259"/>
    </location>
</feature>
<evidence type="ECO:0000256" key="1">
    <source>
        <dbReference type="ARBA" id="ARBA00004123"/>
    </source>
</evidence>
<evidence type="ECO:0000313" key="9">
    <source>
        <dbReference type="Proteomes" id="UP000054821"/>
    </source>
</evidence>
<dbReference type="Pfam" id="PF14500">
    <property type="entry name" value="MMS19_N"/>
    <property type="match status" value="1"/>
</dbReference>
<keyword evidence="4" id="KW-0227">DNA damage</keyword>
<comment type="caution">
    <text evidence="8">The sequence shown here is derived from an EMBL/GenBank/DDBJ whole genome shotgun (WGS) entry which is preliminary data.</text>
</comment>
<dbReference type="GO" id="GO:0051604">
    <property type="term" value="P:protein maturation"/>
    <property type="evidence" value="ECO:0007669"/>
    <property type="project" value="UniProtKB-UniRule"/>
</dbReference>
<feature type="compositionally biased region" description="Basic and acidic residues" evidence="5">
    <location>
        <begin position="1225"/>
        <end position="1238"/>
    </location>
</feature>
<dbReference type="PANTHER" id="PTHR12891:SF0">
    <property type="entry name" value="MMS19 NUCLEOTIDE EXCISION REPAIR PROTEIN HOMOLOG"/>
    <property type="match status" value="1"/>
</dbReference>
<comment type="subcellular location">
    <subcellularLocation>
        <location evidence="1 4">Nucleus</location>
    </subcellularLocation>
</comment>
<dbReference type="PANTHER" id="PTHR12891">
    <property type="entry name" value="DNA REPAIR/TRANSCRIPTION PROTEIN MET18/MMS19"/>
    <property type="match status" value="1"/>
</dbReference>
<dbReference type="GO" id="GO:0097361">
    <property type="term" value="C:cytosolic [4Fe-4S] assembly targeting complex"/>
    <property type="evidence" value="ECO:0007669"/>
    <property type="project" value="UniProtKB-UniRule"/>
</dbReference>
<protein>
    <recommendedName>
        <fullName evidence="4">MMS19 nucleotide excision repair protein</fullName>
    </recommendedName>
</protein>
<proteinExistence type="inferred from homology"/>
<feature type="compositionally biased region" description="Low complexity" evidence="5">
    <location>
        <begin position="1213"/>
        <end position="1224"/>
    </location>
</feature>
<feature type="domain" description="MMS19 C-terminal" evidence="6">
    <location>
        <begin position="758"/>
        <end position="1097"/>
    </location>
</feature>
<dbReference type="Pfam" id="PF12460">
    <property type="entry name" value="MMS19_C"/>
    <property type="match status" value="1"/>
</dbReference>
<sequence>MADFRQLALDFVLEDDEAKLTELAQRAAKELESTAGSNPVARWVEAVQPWMPGNKETEDSQETPDWTSRAKALEFLSRTLDFVKPDLFKAAQVKLLIAFFGAMLDIDHKAGVLASASALSRIIAMKWFQPASGYDIIEKVCAMKEDFQRQTPKTRLAVYELLRSLLATPEVASNLKQKDGASCSYLLNLLELCRNERDPDCLIVWFDILRNFLQQYDPSDEVVEKVFAAFKAYYPITLPRLSQSGITPEDLKSQLRKCFSSTYRLASHSLPFLVGKLDQGDGVTVNVKVDVLKTIRECLEEYTNPEQSIIPYVGRIWGSLKYEVRNGEIEDAIWATLEVLKTLATKLKDDNLRNYTLDVTRDCVSDLSNSMYTTQAGRLIVSVLSANPTAFVLMVAPTVTHLKENLRRPKSATHTQDLFKILNVILETRLLLSQTQMTDEQKSDFAAVDGVFKNLYSDVYSSPITASSEQSATEDDIKIAVEAVQGVGALVSQRAIQFGSESDAALLLPKALCSEIGLYVFYIALHGFDSSYPCSSSDDLLNETAKALFRINQAHPAGFRPLIDWFVTVIHGSRQDGSDEASEKIQKVAALLAYVGCSELSKTPIDTRRHFLYLIHVMTTELDTAIKTNANKKVWCALLVGIQTTSRYFNDACLKHSPEKDQAFDGTMWLYRVSYKFPELQAFVEEKEEQDGITPSYDTAAPAKELTATALRNDFLLIGLAIVRGLYRRATTTVGPIAGSTKPALQLCDSLSSLDDPSEYRYLQLVSDFASFVLREMGETQQVSLKLDHYLLNLFQDEIIPVPITLPEEGRRLSLDKYTDEGGSAWGWLTEKTVNTLYYGLLEAMRPSVIAKLFDYGIAQELLISSTLSASITQNPVTRPVTRSILTILANKYKVEDLSYVMARLEGRLESALHNVQNSSDSDDASRYLEQVSSIYAIVSGIVRRPGGTQARGLIQTLRDAPRNAATGHLLARRMEMIVAPQQFLSKDSFAVVKPLWTQKLYFDLVKPMLEVATSQVSEAESQLIKTNYRIGVLSMVKHMPFSIWEDDSVEILRASVVLSQTLGAGPDTLPALQILKTILAESSDKAQEFIKSLINIALPCFSLKVAADRKLPDWLPPSYVPARIRPDTEAECGRLALEIVGALPRLFESTYVVPFVPQIIPQHKMDRSLSMEEASPSSRVNSHNVAEAADYSAGQKKKILYVHQQHRQHDGSSAQQQQQLSSSPEREPYMELERRGSNEASARRRPSHSGSGFLGTMR</sequence>
<comment type="function">
    <text evidence="4">Key component of the cytosolic iron-sulfur protein assembly (CIA) complex, a multiprotein complex that mediates the incorporation of iron-sulfur cluster into apoproteins specifically involved in DNA metabolism and genomic integrity. In the CIA complex, MMS19 acts as an adapter between early-acting CIA components and a subset of cellular target iron-sulfur proteins.</text>
</comment>
<evidence type="ECO:0000256" key="5">
    <source>
        <dbReference type="SAM" id="MobiDB-lite"/>
    </source>
</evidence>
<dbReference type="RefSeq" id="XP_024405394.1">
    <property type="nucleotide sequence ID" value="XM_024549830.1"/>
</dbReference>
<dbReference type="AlphaFoldDB" id="A0A2P4ZKC8"/>
<gene>
    <name evidence="8" type="ORF">TGAM01_v206242</name>
</gene>
<reference evidence="8 9" key="1">
    <citation type="journal article" date="2016" name="Genome Announc.">
        <title>Draft Whole-Genome Sequence of Trichoderma gamsii T6085, a Promising Biocontrol Agent of Fusarium Head Blight on Wheat.</title>
        <authorList>
            <person name="Baroncelli R."/>
            <person name="Zapparata A."/>
            <person name="Piaggeschi G."/>
            <person name="Sarrocco S."/>
            <person name="Vannacci G."/>
        </authorList>
    </citation>
    <scope>NUCLEOTIDE SEQUENCE [LARGE SCALE GENOMIC DNA]</scope>
    <source>
        <strain evidence="8 9">T6085</strain>
    </source>
</reference>
<organism evidence="8 9">
    <name type="scientific">Trichoderma gamsii</name>
    <dbReference type="NCBI Taxonomy" id="398673"/>
    <lineage>
        <taxon>Eukaryota</taxon>
        <taxon>Fungi</taxon>
        <taxon>Dikarya</taxon>
        <taxon>Ascomycota</taxon>
        <taxon>Pezizomycotina</taxon>
        <taxon>Sordariomycetes</taxon>
        <taxon>Hypocreomycetidae</taxon>
        <taxon>Hypocreales</taxon>
        <taxon>Hypocreaceae</taxon>
        <taxon>Trichoderma</taxon>
    </lineage>
</organism>
<keyword evidence="2" id="KW-0677">Repeat</keyword>
<dbReference type="InterPro" id="IPR039920">
    <property type="entry name" value="MMS19"/>
</dbReference>
<keyword evidence="4" id="KW-0234">DNA repair</keyword>
<keyword evidence="9" id="KW-1185">Reference proteome</keyword>
<evidence type="ECO:0000313" key="8">
    <source>
        <dbReference type="EMBL" id="PON24734.1"/>
    </source>
</evidence>
<dbReference type="InterPro" id="IPR029240">
    <property type="entry name" value="MMS19_N"/>
</dbReference>
<feature type="domain" description="MMS19 N-terminal" evidence="7">
    <location>
        <begin position="63"/>
        <end position="324"/>
    </location>
</feature>
<dbReference type="GO" id="GO:0006281">
    <property type="term" value="P:DNA repair"/>
    <property type="evidence" value="ECO:0007669"/>
    <property type="project" value="UniProtKB-UniRule"/>
</dbReference>
<evidence type="ECO:0000259" key="6">
    <source>
        <dbReference type="Pfam" id="PF12460"/>
    </source>
</evidence>
<accession>A0A2P4ZKC8</accession>
<dbReference type="SUPFAM" id="SSF48371">
    <property type="entry name" value="ARM repeat"/>
    <property type="match status" value="1"/>
</dbReference>
<dbReference type="Proteomes" id="UP000054821">
    <property type="component" value="Unassembled WGS sequence"/>
</dbReference>
<name>A0A2P4ZKC8_9HYPO</name>
<dbReference type="InterPro" id="IPR024687">
    <property type="entry name" value="MMS19_C"/>
</dbReference>
<dbReference type="STRING" id="398673.A0A2P4ZKC8"/>
<dbReference type="InterPro" id="IPR016024">
    <property type="entry name" value="ARM-type_fold"/>
</dbReference>
<evidence type="ECO:0000256" key="2">
    <source>
        <dbReference type="ARBA" id="ARBA00022737"/>
    </source>
</evidence>
<keyword evidence="3 4" id="KW-0539">Nucleus</keyword>
<dbReference type="GeneID" id="29988926"/>
<comment type="similarity">
    <text evidence="4">Belongs to the MET18/MMS19 family.</text>
</comment>
<evidence type="ECO:0000256" key="3">
    <source>
        <dbReference type="ARBA" id="ARBA00023242"/>
    </source>
</evidence>
<dbReference type="GO" id="GO:0016226">
    <property type="term" value="P:iron-sulfur cluster assembly"/>
    <property type="evidence" value="ECO:0007669"/>
    <property type="project" value="UniProtKB-UniRule"/>
</dbReference>
<dbReference type="EMBL" id="JPDN02000021">
    <property type="protein sequence ID" value="PON24734.1"/>
    <property type="molecule type" value="Genomic_DNA"/>
</dbReference>
<evidence type="ECO:0000256" key="4">
    <source>
        <dbReference type="RuleBase" id="RU367072"/>
    </source>
</evidence>
<evidence type="ECO:0000259" key="7">
    <source>
        <dbReference type="Pfam" id="PF14500"/>
    </source>
</evidence>
<dbReference type="GO" id="GO:0005634">
    <property type="term" value="C:nucleus"/>
    <property type="evidence" value="ECO:0007669"/>
    <property type="project" value="UniProtKB-SubCell"/>
</dbReference>